<dbReference type="PANTHER" id="PTHR36847">
    <property type="entry name" value="AMIDOLIGASE ENZYME"/>
    <property type="match status" value="1"/>
</dbReference>
<protein>
    <submittedName>
        <fullName evidence="1">Amidoligase family protein</fullName>
    </submittedName>
</protein>
<proteinExistence type="predicted"/>
<sequence>MKNQTFGIEIETTGLGRERTAQVIAELFGTTARYIGRHLGDWHIPMPDGRKWVVERDGSVTDPSAEVVSPVCRWDDIPMVQEVVRALRQAGAKADASCGIHIHVGLGEHTPQSLRRLVNIVNAKEDLLTQALGISPSRRRQWCKPVDPAFLAELNRRKPATMDALAQLWYRTNNSGTYTDWRRHAASHYDHSRYHLLNLHAAFSTERPAHTIEFRAFNGTLHAGEVKAYIQLCLAISHQALTTKAASPTRPITDNPKYTFRCWLLRLGFIGDEFETAREHLTKRLPGNAAWRRAS</sequence>
<reference evidence="1" key="2">
    <citation type="journal article" date="2021" name="PeerJ">
        <title>Extensive microbial diversity within the chicken gut microbiome revealed by metagenomics and culture.</title>
        <authorList>
            <person name="Gilroy R."/>
            <person name="Ravi A."/>
            <person name="Getino M."/>
            <person name="Pursley I."/>
            <person name="Horton D.L."/>
            <person name="Alikhan N.F."/>
            <person name="Baker D."/>
            <person name="Gharbi K."/>
            <person name="Hall N."/>
            <person name="Watson M."/>
            <person name="Adriaenssens E.M."/>
            <person name="Foster-Nyarko E."/>
            <person name="Jarju S."/>
            <person name="Secka A."/>
            <person name="Antonio M."/>
            <person name="Oren A."/>
            <person name="Chaudhuri R.R."/>
            <person name="La Ragione R."/>
            <person name="Hildebrand F."/>
            <person name="Pallen M.J."/>
        </authorList>
    </citation>
    <scope>NUCLEOTIDE SEQUENCE</scope>
    <source>
        <strain evidence="1">ChiSjej6B24-2974</strain>
    </source>
</reference>
<evidence type="ECO:0000313" key="2">
    <source>
        <dbReference type="Proteomes" id="UP000824260"/>
    </source>
</evidence>
<gene>
    <name evidence="1" type="ORF">IAA52_03960</name>
</gene>
<dbReference type="InterPro" id="IPR022025">
    <property type="entry name" value="Amidoligase_2"/>
</dbReference>
<dbReference type="Pfam" id="PF12224">
    <property type="entry name" value="Amidoligase_2"/>
    <property type="match status" value="1"/>
</dbReference>
<reference evidence="1" key="1">
    <citation type="submission" date="2020-10" db="EMBL/GenBank/DDBJ databases">
        <authorList>
            <person name="Gilroy R."/>
        </authorList>
    </citation>
    <scope>NUCLEOTIDE SEQUENCE</scope>
    <source>
        <strain evidence="1">ChiSjej6B24-2974</strain>
    </source>
</reference>
<name>A0A9D1CVP9_9FIRM</name>
<evidence type="ECO:0000313" key="1">
    <source>
        <dbReference type="EMBL" id="HIQ82237.1"/>
    </source>
</evidence>
<dbReference type="Proteomes" id="UP000824260">
    <property type="component" value="Unassembled WGS sequence"/>
</dbReference>
<accession>A0A9D1CVP9</accession>
<dbReference type="AlphaFoldDB" id="A0A9D1CVP9"/>
<dbReference type="EMBL" id="DVFZ01000038">
    <property type="protein sequence ID" value="HIQ82237.1"/>
    <property type="molecule type" value="Genomic_DNA"/>
</dbReference>
<comment type="caution">
    <text evidence="1">The sequence shown here is derived from an EMBL/GenBank/DDBJ whole genome shotgun (WGS) entry which is preliminary data.</text>
</comment>
<organism evidence="1 2">
    <name type="scientific">Candidatus Pullichristensenella stercorigallinarum</name>
    <dbReference type="NCBI Taxonomy" id="2840909"/>
    <lineage>
        <taxon>Bacteria</taxon>
        <taxon>Bacillati</taxon>
        <taxon>Bacillota</taxon>
        <taxon>Clostridia</taxon>
        <taxon>Candidatus Pullichristensenella</taxon>
    </lineage>
</organism>
<dbReference type="PANTHER" id="PTHR36847:SF1">
    <property type="entry name" value="AMIDOLIGASE ENZYME"/>
    <property type="match status" value="1"/>
</dbReference>